<feature type="non-terminal residue" evidence="2">
    <location>
        <position position="1"/>
    </location>
</feature>
<sequence length="95" mass="10058">ITSNVLQRFIPLSSRLKVESPRSPGDTFRGRDRVGWQGQQQEEKKEKHEQPAWGVAAPKAGAAAGAAGETGLAAAEPNKAGPGEEGRPGNLIRQC</sequence>
<reference evidence="2 3" key="1">
    <citation type="journal article" date="2021" name="Nat. Plants">
        <title>The Taxus genome provides insights into paclitaxel biosynthesis.</title>
        <authorList>
            <person name="Xiong X."/>
            <person name="Gou J."/>
            <person name="Liao Q."/>
            <person name="Li Y."/>
            <person name="Zhou Q."/>
            <person name="Bi G."/>
            <person name="Li C."/>
            <person name="Du R."/>
            <person name="Wang X."/>
            <person name="Sun T."/>
            <person name="Guo L."/>
            <person name="Liang H."/>
            <person name="Lu P."/>
            <person name="Wu Y."/>
            <person name="Zhang Z."/>
            <person name="Ro D.K."/>
            <person name="Shang Y."/>
            <person name="Huang S."/>
            <person name="Yan J."/>
        </authorList>
    </citation>
    <scope>NUCLEOTIDE SEQUENCE [LARGE SCALE GENOMIC DNA]</scope>
    <source>
        <strain evidence="2">Ta-2019</strain>
    </source>
</reference>
<name>A0AA38FXC6_TAXCH</name>
<evidence type="ECO:0000313" key="3">
    <source>
        <dbReference type="Proteomes" id="UP000824469"/>
    </source>
</evidence>
<dbReference type="Proteomes" id="UP000824469">
    <property type="component" value="Unassembled WGS sequence"/>
</dbReference>
<proteinExistence type="predicted"/>
<organism evidence="2 3">
    <name type="scientific">Taxus chinensis</name>
    <name type="common">Chinese yew</name>
    <name type="synonym">Taxus wallichiana var. chinensis</name>
    <dbReference type="NCBI Taxonomy" id="29808"/>
    <lineage>
        <taxon>Eukaryota</taxon>
        <taxon>Viridiplantae</taxon>
        <taxon>Streptophyta</taxon>
        <taxon>Embryophyta</taxon>
        <taxon>Tracheophyta</taxon>
        <taxon>Spermatophyta</taxon>
        <taxon>Pinopsida</taxon>
        <taxon>Pinidae</taxon>
        <taxon>Conifers II</taxon>
        <taxon>Cupressales</taxon>
        <taxon>Taxaceae</taxon>
        <taxon>Taxus</taxon>
    </lineage>
</organism>
<dbReference type="EMBL" id="JAHRHJ020000006">
    <property type="protein sequence ID" value="KAH9312211.1"/>
    <property type="molecule type" value="Genomic_DNA"/>
</dbReference>
<feature type="non-terminal residue" evidence="2">
    <location>
        <position position="95"/>
    </location>
</feature>
<protein>
    <submittedName>
        <fullName evidence="2">Uncharacterized protein</fullName>
    </submittedName>
</protein>
<gene>
    <name evidence="2" type="ORF">KI387_027246</name>
</gene>
<feature type="compositionally biased region" description="Low complexity" evidence="1">
    <location>
        <begin position="52"/>
        <end position="75"/>
    </location>
</feature>
<accession>A0AA38FXC6</accession>
<feature type="region of interest" description="Disordered" evidence="1">
    <location>
        <begin position="17"/>
        <end position="95"/>
    </location>
</feature>
<feature type="compositionally biased region" description="Basic and acidic residues" evidence="1">
    <location>
        <begin position="41"/>
        <end position="50"/>
    </location>
</feature>
<dbReference type="AlphaFoldDB" id="A0AA38FXC6"/>
<comment type="caution">
    <text evidence="2">The sequence shown here is derived from an EMBL/GenBank/DDBJ whole genome shotgun (WGS) entry which is preliminary data.</text>
</comment>
<evidence type="ECO:0000313" key="2">
    <source>
        <dbReference type="EMBL" id="KAH9312211.1"/>
    </source>
</evidence>
<evidence type="ECO:0000256" key="1">
    <source>
        <dbReference type="SAM" id="MobiDB-lite"/>
    </source>
</evidence>
<keyword evidence="3" id="KW-1185">Reference proteome</keyword>